<evidence type="ECO:0000256" key="6">
    <source>
        <dbReference type="ARBA" id="ARBA00048539"/>
    </source>
</evidence>
<comment type="catalytic activity">
    <reaction evidence="6">
        <text>cytidine(34) in tRNA(Ile2) + L-lysine + ATP = lysidine(34) in tRNA(Ile2) + AMP + diphosphate + H(+)</text>
        <dbReference type="Rhea" id="RHEA:43744"/>
        <dbReference type="Rhea" id="RHEA-COMP:10625"/>
        <dbReference type="Rhea" id="RHEA-COMP:10670"/>
        <dbReference type="ChEBI" id="CHEBI:15378"/>
        <dbReference type="ChEBI" id="CHEBI:30616"/>
        <dbReference type="ChEBI" id="CHEBI:32551"/>
        <dbReference type="ChEBI" id="CHEBI:33019"/>
        <dbReference type="ChEBI" id="CHEBI:82748"/>
        <dbReference type="ChEBI" id="CHEBI:83665"/>
        <dbReference type="ChEBI" id="CHEBI:456215"/>
        <dbReference type="EC" id="6.3.4.19"/>
    </reaction>
</comment>
<reference evidence="8 9" key="1">
    <citation type="journal article" date="2018" name="BMC Genomics">
        <title>Comparative genome analyses reveal sequence features reflecting distinct modes of host-adaptation between dicot and monocot powdery mildew.</title>
        <authorList>
            <person name="Wu Y."/>
            <person name="Ma X."/>
            <person name="Pan Z."/>
            <person name="Kale S.D."/>
            <person name="Song Y."/>
            <person name="King H."/>
            <person name="Zhang Q."/>
            <person name="Presley C."/>
            <person name="Deng X."/>
            <person name="Wei C.I."/>
            <person name="Xiao S."/>
        </authorList>
    </citation>
    <scope>NUCLEOTIDE SEQUENCE [LARGE SCALE GENOMIC DNA]</scope>
    <source>
        <strain evidence="8">UMSG3</strain>
    </source>
</reference>
<organism evidence="8 9">
    <name type="scientific">Golovinomyces cichoracearum</name>
    <dbReference type="NCBI Taxonomy" id="62708"/>
    <lineage>
        <taxon>Eukaryota</taxon>
        <taxon>Fungi</taxon>
        <taxon>Dikarya</taxon>
        <taxon>Ascomycota</taxon>
        <taxon>Pezizomycotina</taxon>
        <taxon>Leotiomycetes</taxon>
        <taxon>Erysiphales</taxon>
        <taxon>Erysiphaceae</taxon>
        <taxon>Golovinomyces</taxon>
    </lineage>
</organism>
<dbReference type="PANTHER" id="PTHR43033">
    <property type="entry name" value="TRNA(ILE)-LYSIDINE SYNTHASE-RELATED"/>
    <property type="match status" value="1"/>
</dbReference>
<evidence type="ECO:0000259" key="7">
    <source>
        <dbReference type="Pfam" id="PF01171"/>
    </source>
</evidence>
<gene>
    <name evidence="8" type="ORF">GcM3_200022</name>
</gene>
<dbReference type="InterPro" id="IPR012795">
    <property type="entry name" value="tRNA_Ile_lys_synt_N"/>
</dbReference>
<keyword evidence="9" id="KW-1185">Reference proteome</keyword>
<evidence type="ECO:0000256" key="4">
    <source>
        <dbReference type="ARBA" id="ARBA00022741"/>
    </source>
</evidence>
<comment type="caution">
    <text evidence="8">The sequence shown here is derived from an EMBL/GenBank/DDBJ whole genome shotgun (WGS) entry which is preliminary data.</text>
</comment>
<dbReference type="Pfam" id="PF01171">
    <property type="entry name" value="ATP_bind_3"/>
    <property type="match status" value="1"/>
</dbReference>
<sequence>MTYSLLFFQTSVLRATTFSSRIDCNEFINSLSKSWAAERLSENRGHGARTIGNSLAVSGGVDSMALAVLCSNLKDCNSTEYRLLKFQAFIVDHGMRVGSSDEASSVAETLVGRGIPTKILRIKWHIEHRGYLSNFETLARKKRYRLLGQACLSHGIDSLMLAHHEDDQVETIFMRLVAGHRGYGLTGMKSQATIPECSGLYGVHESGGDIFHHTLSGQITEQKEREKNQECTAPFQKFPQLRANLMSETGGIRIYRPLLTFSKARLICTCTANEMPWFEDRTNHDPTLTTRNAIRNLYRHHKMPAALSKPALLSLSEKVNSKYNWLKTKVNFYLQMIKISSFHLATGLIKVNFPYISHEVGNSLRSEDYMPSRISVELLHKTITLVTPEEHIDLSSLRGAASRVFPEICQISKSNFSQEARPELSRPVSFTVGGVLFQPVHENRNLAFPGALVESFPGFIKYTWLISRQPLPKISRHSYNLTIPASQKSISPWILFDGRFWIKIVNLTCSSNLIVRFFEPADLIPFSSQFRSPVARRMLNKTLANMAPGKVRWTIPIVVLSQTDSDFSQTLSLPTLGIDVPGAQIFGTWKVRYKKICTDHLDIPSESNLSGS</sequence>
<name>A0A420HE92_9PEZI</name>
<evidence type="ECO:0000313" key="9">
    <source>
        <dbReference type="Proteomes" id="UP000283383"/>
    </source>
</evidence>
<dbReference type="NCBIfam" id="TIGR02432">
    <property type="entry name" value="lysidine_TilS_N"/>
    <property type="match status" value="1"/>
</dbReference>
<proteinExistence type="inferred from homology"/>
<evidence type="ECO:0000256" key="1">
    <source>
        <dbReference type="ARBA" id="ARBA00013267"/>
    </source>
</evidence>
<feature type="domain" description="tRNA(Ile)-lysidine/2-thiocytidine synthase N-terminal" evidence="7">
    <location>
        <begin position="55"/>
        <end position="296"/>
    </location>
</feature>
<keyword evidence="2" id="KW-0436">Ligase</keyword>
<dbReference type="GO" id="GO:0008033">
    <property type="term" value="P:tRNA processing"/>
    <property type="evidence" value="ECO:0007669"/>
    <property type="project" value="UniProtKB-KW"/>
</dbReference>
<keyword evidence="4" id="KW-0547">Nucleotide-binding</keyword>
<dbReference type="Proteomes" id="UP000283383">
    <property type="component" value="Unassembled WGS sequence"/>
</dbReference>
<dbReference type="GO" id="GO:0005524">
    <property type="term" value="F:ATP binding"/>
    <property type="evidence" value="ECO:0007669"/>
    <property type="project" value="UniProtKB-KW"/>
</dbReference>
<evidence type="ECO:0000256" key="2">
    <source>
        <dbReference type="ARBA" id="ARBA00022598"/>
    </source>
</evidence>
<evidence type="ECO:0000313" key="8">
    <source>
        <dbReference type="EMBL" id="RKF55697.1"/>
    </source>
</evidence>
<dbReference type="GO" id="GO:0032267">
    <property type="term" value="F:tRNA(Ile)-lysidine synthase activity"/>
    <property type="evidence" value="ECO:0007669"/>
    <property type="project" value="UniProtKB-EC"/>
</dbReference>
<dbReference type="HAMAP" id="MF_01161">
    <property type="entry name" value="tRNA_Ile_lys_synt"/>
    <property type="match status" value="1"/>
</dbReference>
<dbReference type="EC" id="6.3.4.19" evidence="1"/>
<dbReference type="PANTHER" id="PTHR43033:SF1">
    <property type="entry name" value="TRNA(ILE)-LYSIDINE SYNTHASE-RELATED"/>
    <property type="match status" value="1"/>
</dbReference>
<protein>
    <recommendedName>
        <fullName evidence="1">tRNA(Ile)-lysidine synthetase</fullName>
        <ecNumber evidence="1">6.3.4.19</ecNumber>
    </recommendedName>
</protein>
<evidence type="ECO:0000256" key="5">
    <source>
        <dbReference type="ARBA" id="ARBA00022840"/>
    </source>
</evidence>
<keyword evidence="5" id="KW-0067">ATP-binding</keyword>
<dbReference type="CDD" id="cd01992">
    <property type="entry name" value="TilS_N"/>
    <property type="match status" value="1"/>
</dbReference>
<dbReference type="AlphaFoldDB" id="A0A420HE92"/>
<dbReference type="InterPro" id="IPR012094">
    <property type="entry name" value="tRNA_Ile_lys_synt"/>
</dbReference>
<dbReference type="EMBL" id="MCBQ01020006">
    <property type="protein sequence ID" value="RKF55697.1"/>
    <property type="molecule type" value="Genomic_DNA"/>
</dbReference>
<accession>A0A420HE92</accession>
<evidence type="ECO:0000256" key="3">
    <source>
        <dbReference type="ARBA" id="ARBA00022694"/>
    </source>
</evidence>
<dbReference type="InterPro" id="IPR011063">
    <property type="entry name" value="TilS/TtcA_N"/>
</dbReference>
<dbReference type="STRING" id="62708.A0A420HE92"/>
<keyword evidence="3" id="KW-0819">tRNA processing</keyword>
<dbReference type="SUPFAM" id="SSF52402">
    <property type="entry name" value="Adenine nucleotide alpha hydrolases-like"/>
    <property type="match status" value="1"/>
</dbReference>
<dbReference type="Gene3D" id="3.40.50.620">
    <property type="entry name" value="HUPs"/>
    <property type="match status" value="1"/>
</dbReference>
<dbReference type="InterPro" id="IPR014729">
    <property type="entry name" value="Rossmann-like_a/b/a_fold"/>
</dbReference>